<protein>
    <submittedName>
        <fullName evidence="2">Uncharacterized protein</fullName>
    </submittedName>
</protein>
<evidence type="ECO:0000313" key="3">
    <source>
        <dbReference type="Proteomes" id="UP000654075"/>
    </source>
</evidence>
<feature type="region of interest" description="Disordered" evidence="1">
    <location>
        <begin position="1"/>
        <end position="22"/>
    </location>
</feature>
<accession>A0A813HHT1</accession>
<organism evidence="2 3">
    <name type="scientific">Polarella glacialis</name>
    <name type="common">Dinoflagellate</name>
    <dbReference type="NCBI Taxonomy" id="89957"/>
    <lineage>
        <taxon>Eukaryota</taxon>
        <taxon>Sar</taxon>
        <taxon>Alveolata</taxon>
        <taxon>Dinophyceae</taxon>
        <taxon>Suessiales</taxon>
        <taxon>Suessiaceae</taxon>
        <taxon>Polarella</taxon>
    </lineage>
</organism>
<feature type="compositionally biased region" description="Polar residues" evidence="1">
    <location>
        <begin position="1"/>
        <end position="15"/>
    </location>
</feature>
<feature type="region of interest" description="Disordered" evidence="1">
    <location>
        <begin position="313"/>
        <end position="335"/>
    </location>
</feature>
<feature type="region of interest" description="Disordered" evidence="1">
    <location>
        <begin position="362"/>
        <end position="437"/>
    </location>
</feature>
<feature type="compositionally biased region" description="Polar residues" evidence="1">
    <location>
        <begin position="367"/>
        <end position="376"/>
    </location>
</feature>
<evidence type="ECO:0000256" key="1">
    <source>
        <dbReference type="SAM" id="MobiDB-lite"/>
    </source>
</evidence>
<feature type="compositionally biased region" description="Polar residues" evidence="1">
    <location>
        <begin position="411"/>
        <end position="425"/>
    </location>
</feature>
<comment type="caution">
    <text evidence="2">The sequence shown here is derived from an EMBL/GenBank/DDBJ whole genome shotgun (WGS) entry which is preliminary data.</text>
</comment>
<keyword evidence="3" id="KW-1185">Reference proteome</keyword>
<feature type="compositionally biased region" description="Basic and acidic residues" evidence="1">
    <location>
        <begin position="217"/>
        <end position="228"/>
    </location>
</feature>
<proteinExistence type="predicted"/>
<feature type="region of interest" description="Disordered" evidence="1">
    <location>
        <begin position="166"/>
        <end position="228"/>
    </location>
</feature>
<reference evidence="2" key="1">
    <citation type="submission" date="2021-02" db="EMBL/GenBank/DDBJ databases">
        <authorList>
            <person name="Dougan E. K."/>
            <person name="Rhodes N."/>
            <person name="Thang M."/>
            <person name="Chan C."/>
        </authorList>
    </citation>
    <scope>NUCLEOTIDE SEQUENCE</scope>
</reference>
<evidence type="ECO:0000313" key="2">
    <source>
        <dbReference type="EMBL" id="CAE8637525.1"/>
    </source>
</evidence>
<name>A0A813HHT1_POLGL</name>
<feature type="compositionally biased region" description="Basic and acidic residues" evidence="1">
    <location>
        <begin position="167"/>
        <end position="209"/>
    </location>
</feature>
<sequence length="775" mass="84884">MSRPASVSSQGNQSPFKRIEGHTFQSGECKYEKALRLAEARLLRDARNPASKLEVELRARALEAEQQAKENFRQEWLESFSTARAEVYEDRMRVIRGRREGAQVHQRSQSEQLIADAAAKQQADQARAEALAQLRADEEALLRDDGIARDQKIQATVSKATDILRSQQEERMRQQEDLARRRREVEEGLARERAESVRARRTREEDSSSRLRARSAQLDHERHEKEARFQRKIQQVESEKQRRKEIMENIKSLQMEGQSKAQQFRDMAWQAAVCNTHVDLRQELGALIPRLTNLPATPRSLAGGTADSFGVASPRRSIGGCGGSSQQTSSRGAMAGTPRKYVATASVSVKALSLSLGGKTSALKGQAEQNTPTSGCTPCGSRSSIGIGSGAGKTGYPVSSPLRRKSGGRHVQSSVSIGSTRSSLQAPAADLEDEPSSRVSGFLDDISAFYNASVGRMVRPGDWGPLPDGEHVSDLAGFNVDLEIPRFTTIPRRSWCLSALLVEVRRQGSHWSSGIQNAGLGQRQAAACTDISTKRMRLGTCFMIMHRNSSAAMAPTKLLCVPESRRDILEYCGGNRQVDAARCQNHGGQGPNIEVTKNGQKTRIVTGIMTLKKMKASIEEDVGDVEGVHLVVAQLRFEARREEAAKAKMARNIRPPNCDPDGSFQEDIEKQMQKVTEECLARHRLRKIKKEQKKSQKASGGKTAPAVARAKSLATQAAPQIIKIISIDSCASTCMDPSDAMNATTSLGSSGSENTVKLGVRSRTPGRGIPIIVSL</sequence>
<dbReference type="AlphaFoldDB" id="A0A813HHT1"/>
<gene>
    <name evidence="2" type="ORF">PGLA1383_LOCUS52868</name>
</gene>
<dbReference type="Proteomes" id="UP000654075">
    <property type="component" value="Unassembled WGS sequence"/>
</dbReference>
<dbReference type="EMBL" id="CAJNNV010031710">
    <property type="protein sequence ID" value="CAE8637525.1"/>
    <property type="molecule type" value="Genomic_DNA"/>
</dbReference>